<dbReference type="InterPro" id="IPR011951">
    <property type="entry name" value="HAD-SF_hydro_IA_YjjG/PynA"/>
</dbReference>
<sequence>MKTYHHLFFDLDHTIWDFDKNAEETLRELFDTYKLSVLGLKSVDLFIDVYTENNHALWAQYHKGVISKAQLRHERFRKTFRDLNVDDHLVPASFETDYVRICPTKTNLFPHAHETLAYLQSKYKLHLISNGFYESTLIKVETTGIGKYFDHINISEKIGVNKPDPEIFHHAMSLAQASVYESIMIGDSLEADIAGAQAVDMDCIFFNPRNIVHNIKVDHEIKSLDELQQIL</sequence>
<name>A0A9X2F2T5_9SPHI</name>
<dbReference type="Gene3D" id="3.40.50.1000">
    <property type="entry name" value="HAD superfamily/HAD-like"/>
    <property type="match status" value="1"/>
</dbReference>
<keyword evidence="2" id="KW-1185">Reference proteome</keyword>
<dbReference type="PANTHER" id="PTHR47478:SF1">
    <property type="entry name" value="PYRIMIDINE 5'-NUCLEOTIDASE YJJG"/>
    <property type="match status" value="1"/>
</dbReference>
<dbReference type="NCBIfam" id="TIGR01549">
    <property type="entry name" value="HAD-SF-IA-v1"/>
    <property type="match status" value="1"/>
</dbReference>
<dbReference type="InterPro" id="IPR023198">
    <property type="entry name" value="PGP-like_dom2"/>
</dbReference>
<dbReference type="PANTHER" id="PTHR47478">
    <property type="match status" value="1"/>
</dbReference>
<dbReference type="InterPro" id="IPR006439">
    <property type="entry name" value="HAD-SF_hydro_IA"/>
</dbReference>
<organism evidence="1 2">
    <name type="scientific">Solitalea agri</name>
    <dbReference type="NCBI Taxonomy" id="2953739"/>
    <lineage>
        <taxon>Bacteria</taxon>
        <taxon>Pseudomonadati</taxon>
        <taxon>Bacteroidota</taxon>
        <taxon>Sphingobacteriia</taxon>
        <taxon>Sphingobacteriales</taxon>
        <taxon>Sphingobacteriaceae</taxon>
        <taxon>Solitalea</taxon>
    </lineage>
</organism>
<evidence type="ECO:0000313" key="1">
    <source>
        <dbReference type="EMBL" id="MCO4293090.1"/>
    </source>
</evidence>
<dbReference type="SFLD" id="SFLDG01135">
    <property type="entry name" value="C1.5.6:_HAD__Beta-PGM__Phospha"/>
    <property type="match status" value="1"/>
</dbReference>
<dbReference type="Proteomes" id="UP001155182">
    <property type="component" value="Unassembled WGS sequence"/>
</dbReference>
<evidence type="ECO:0000313" key="2">
    <source>
        <dbReference type="Proteomes" id="UP001155182"/>
    </source>
</evidence>
<dbReference type="SFLD" id="SFLDG01129">
    <property type="entry name" value="C1.5:_HAD__Beta-PGM__Phosphata"/>
    <property type="match status" value="1"/>
</dbReference>
<comment type="caution">
    <text evidence="1">The sequence shown here is derived from an EMBL/GenBank/DDBJ whole genome shotgun (WGS) entry which is preliminary data.</text>
</comment>
<dbReference type="InterPro" id="IPR052550">
    <property type="entry name" value="Pyrimidine_5'-ntase_YjjG"/>
</dbReference>
<dbReference type="EMBL" id="JAMWYS010000032">
    <property type="protein sequence ID" value="MCO4293090.1"/>
    <property type="molecule type" value="Genomic_DNA"/>
</dbReference>
<protein>
    <submittedName>
        <fullName evidence="1">YjjG family noncanonical pyrimidine nucleotidase</fullName>
    </submittedName>
</protein>
<dbReference type="SFLD" id="SFLDS00003">
    <property type="entry name" value="Haloacid_Dehalogenase"/>
    <property type="match status" value="1"/>
</dbReference>
<dbReference type="Pfam" id="PF00702">
    <property type="entry name" value="Hydrolase"/>
    <property type="match status" value="1"/>
</dbReference>
<dbReference type="InterPro" id="IPR023214">
    <property type="entry name" value="HAD_sf"/>
</dbReference>
<dbReference type="AlphaFoldDB" id="A0A9X2F2T5"/>
<dbReference type="Gene3D" id="1.10.150.240">
    <property type="entry name" value="Putative phosphatase, domain 2"/>
    <property type="match status" value="1"/>
</dbReference>
<dbReference type="InterPro" id="IPR036412">
    <property type="entry name" value="HAD-like_sf"/>
</dbReference>
<dbReference type="GO" id="GO:0008253">
    <property type="term" value="F:5'-nucleotidase activity"/>
    <property type="evidence" value="ECO:0007669"/>
    <property type="project" value="InterPro"/>
</dbReference>
<dbReference type="RefSeq" id="WP_252587585.1">
    <property type="nucleotide sequence ID" value="NZ_JAMWYS010000032.1"/>
</dbReference>
<gene>
    <name evidence="1" type="ORF">NF867_09460</name>
</gene>
<accession>A0A9X2F2T5</accession>
<dbReference type="SUPFAM" id="SSF56784">
    <property type="entry name" value="HAD-like"/>
    <property type="match status" value="1"/>
</dbReference>
<proteinExistence type="predicted"/>
<reference evidence="1" key="1">
    <citation type="submission" date="2022-06" db="EMBL/GenBank/DDBJ databases">
        <title>Solitalea sp. MAHUQ-68 isolated from rhizospheric soil.</title>
        <authorList>
            <person name="Huq M.A."/>
        </authorList>
    </citation>
    <scope>NUCLEOTIDE SEQUENCE</scope>
    <source>
        <strain evidence="1">MAHUQ-68</strain>
    </source>
</reference>
<dbReference type="NCBIfam" id="TIGR02254">
    <property type="entry name" value="YjjG_YfnB"/>
    <property type="match status" value="1"/>
</dbReference>